<evidence type="ECO:0000259" key="14">
    <source>
        <dbReference type="Pfam" id="PF17766"/>
    </source>
</evidence>
<keyword evidence="5 9" id="KW-0378">Hydrolase</keyword>
<dbReference type="Gene3D" id="3.30.70.80">
    <property type="entry name" value="Peptidase S8 propeptide/proteinase inhibitor I9"/>
    <property type="match status" value="1"/>
</dbReference>
<keyword evidence="6 9" id="KW-0720">Serine protease</keyword>
<evidence type="ECO:0000313" key="16">
    <source>
        <dbReference type="Proteomes" id="UP001454036"/>
    </source>
</evidence>
<evidence type="ECO:0000259" key="12">
    <source>
        <dbReference type="Pfam" id="PF00082"/>
    </source>
</evidence>
<dbReference type="Gene3D" id="2.60.40.2310">
    <property type="match status" value="1"/>
</dbReference>
<proteinExistence type="inferred from homology"/>
<dbReference type="AlphaFoldDB" id="A0AAV3PX77"/>
<comment type="subcellular location">
    <subcellularLocation>
        <location evidence="1">Secreted</location>
    </subcellularLocation>
</comment>
<dbReference type="Gene3D" id="3.50.30.30">
    <property type="match status" value="1"/>
</dbReference>
<dbReference type="Pfam" id="PF17766">
    <property type="entry name" value="fn3_6"/>
    <property type="match status" value="1"/>
</dbReference>
<evidence type="ECO:0000256" key="3">
    <source>
        <dbReference type="ARBA" id="ARBA00022670"/>
    </source>
</evidence>
<evidence type="ECO:0000256" key="9">
    <source>
        <dbReference type="PROSITE-ProRule" id="PRU01240"/>
    </source>
</evidence>
<dbReference type="CDD" id="cd02120">
    <property type="entry name" value="PA_subtilisin_like"/>
    <property type="match status" value="1"/>
</dbReference>
<dbReference type="InterPro" id="IPR015500">
    <property type="entry name" value="Peptidase_S8_subtilisin-rel"/>
</dbReference>
<evidence type="ECO:0000256" key="8">
    <source>
        <dbReference type="PIRSR" id="PIRSR615500-1"/>
    </source>
</evidence>
<dbReference type="InterPro" id="IPR023828">
    <property type="entry name" value="Peptidase_S8_Ser-AS"/>
</dbReference>
<evidence type="ECO:0000256" key="1">
    <source>
        <dbReference type="ARBA" id="ARBA00004613"/>
    </source>
</evidence>
<dbReference type="Pfam" id="PF00082">
    <property type="entry name" value="Peptidase_S8"/>
    <property type="match status" value="1"/>
</dbReference>
<evidence type="ECO:0000256" key="7">
    <source>
        <dbReference type="ARBA" id="ARBA00023180"/>
    </source>
</evidence>
<dbReference type="InterPro" id="IPR045051">
    <property type="entry name" value="SBT"/>
</dbReference>
<feature type="domain" description="Peptidase S8/S53" evidence="12">
    <location>
        <begin position="157"/>
        <end position="650"/>
    </location>
</feature>
<feature type="active site" description="Charge relay system" evidence="8 9">
    <location>
        <position position="166"/>
    </location>
</feature>
<dbReference type="PROSITE" id="PS00136">
    <property type="entry name" value="SUBTILASE_ASP"/>
    <property type="match status" value="1"/>
</dbReference>
<dbReference type="PROSITE" id="PS00138">
    <property type="entry name" value="SUBTILASE_SER"/>
    <property type="match status" value="1"/>
</dbReference>
<feature type="domain" description="Subtilisin-like protease fibronectin type-III" evidence="14">
    <location>
        <begin position="720"/>
        <end position="814"/>
    </location>
</feature>
<feature type="chain" id="PRO_5043797405" evidence="11">
    <location>
        <begin position="29"/>
        <end position="820"/>
    </location>
</feature>
<accession>A0AAV3PX77</accession>
<evidence type="ECO:0000256" key="5">
    <source>
        <dbReference type="ARBA" id="ARBA00022801"/>
    </source>
</evidence>
<dbReference type="InterPro" id="IPR023827">
    <property type="entry name" value="Peptidase_S8_Asp-AS"/>
</dbReference>
<dbReference type="InterPro" id="IPR041469">
    <property type="entry name" value="Subtilisin-like_FN3"/>
</dbReference>
<keyword evidence="3 9" id="KW-0645">Protease</keyword>
<dbReference type="PROSITE" id="PS51892">
    <property type="entry name" value="SUBTILASE"/>
    <property type="match status" value="1"/>
</dbReference>
<dbReference type="InterPro" id="IPR037045">
    <property type="entry name" value="S8pro/Inhibitor_I9_sf"/>
</dbReference>
<dbReference type="EMBL" id="BAABME010002421">
    <property type="protein sequence ID" value="GAA0154557.1"/>
    <property type="molecule type" value="Genomic_DNA"/>
</dbReference>
<feature type="domain" description="Inhibitor I9" evidence="13">
    <location>
        <begin position="67"/>
        <end position="132"/>
    </location>
</feature>
<dbReference type="Pfam" id="PF05922">
    <property type="entry name" value="Inhibitor_I9"/>
    <property type="match status" value="1"/>
</dbReference>
<evidence type="ECO:0000256" key="6">
    <source>
        <dbReference type="ARBA" id="ARBA00022825"/>
    </source>
</evidence>
<sequence>MDQTLHMTTPSSLCKITLIFFILVTSLANEEQNIYLVLLEGEPVAFHGCVEPNGEMGKFNLKSETSKVYASALVDSHDKLLESSLDIGSYNKLYSFKHIVNGFAIHTSPSQAEKLKNATGVKLTEKDRRMKMMTTYTPQFLGVPNVWTRQGGNKKAGEGIVIGFVDTGIDPIHPSFAYDPLTKNISHFSGNCETGPLFPKTSCNGKIISARFFSAGAQTSTKLNSSVDILSPIDTVGHGSHVASIAAGKYGVPVVVEGFYYGQASGMAPRARIAVYKAIYPTIGTTADVLAAIDQAMLDGVDILTLSIGPDEPPEESVTVLSMFEIFMLSARRAGVFVVQAAGNQGPGPYSVISYSPWVVGVAAAVTDRSYPGSLLLGNGKRISGVALSGPNVGNLKYKVKLARDAVKADGEFPRIPEYTDECQHPEAFDRAVVLGSVVLCTFSAGFNNGTSSLLAIAQTATALGFMGFVLLANPAFGDYIAEPFPFSVPGIMIPRVRDSQTILQYYEQQTSRDNKGKVEQFGARASISEGRVASYMGRAPIVSRFSSRGPDFINQERNPINILKPDILAPGHQIWGAWTPISAQNPMYAGYNFALISGTSMAAPHVAGIVALIKQNHPSWTPSMIASAMSTTAIKHDNHGDPLMAEGFGIDDIYPAAPFGFGAGLVNPSQASDPGLVFSTGFEDYITFLCTLPNVDPSRITIATGGTCPMMTLGNSPFDLNTPSVTITALAGSSEARRSVTSVASKPETYSCSIIQPRGVSVDVQPSWFTIAPQETQDLVIRLQVTKVLDDFSFGEIVLTGSLNHIVRVPLSVFPVSMT</sequence>
<comment type="similarity">
    <text evidence="2 9 10">Belongs to the peptidase S8 family.</text>
</comment>
<feature type="active site" description="Charge relay system" evidence="8 9">
    <location>
        <position position="238"/>
    </location>
</feature>
<dbReference type="InterPro" id="IPR000209">
    <property type="entry name" value="Peptidase_S8/S53_dom"/>
</dbReference>
<keyword evidence="4 11" id="KW-0732">Signal</keyword>
<protein>
    <submittedName>
        <fullName evidence="15">Serine protease</fullName>
    </submittedName>
</protein>
<dbReference type="GO" id="GO:0004252">
    <property type="term" value="F:serine-type endopeptidase activity"/>
    <property type="evidence" value="ECO:0007669"/>
    <property type="project" value="UniProtKB-UniRule"/>
</dbReference>
<dbReference type="GO" id="GO:0005576">
    <property type="term" value="C:extracellular region"/>
    <property type="evidence" value="ECO:0007669"/>
    <property type="project" value="UniProtKB-SubCell"/>
</dbReference>
<name>A0AAV3PX77_LITER</name>
<dbReference type="PANTHER" id="PTHR10795">
    <property type="entry name" value="PROPROTEIN CONVERTASE SUBTILISIN/KEXIN"/>
    <property type="match status" value="1"/>
</dbReference>
<reference evidence="15 16" key="1">
    <citation type="submission" date="2024-01" db="EMBL/GenBank/DDBJ databases">
        <title>The complete chloroplast genome sequence of Lithospermum erythrorhizon: insights into the phylogenetic relationship among Boraginaceae species and the maternal lineages of purple gromwells.</title>
        <authorList>
            <person name="Okada T."/>
            <person name="Watanabe K."/>
        </authorList>
    </citation>
    <scope>NUCLEOTIDE SEQUENCE [LARGE SCALE GENOMIC DNA]</scope>
</reference>
<keyword evidence="7" id="KW-0325">Glycoprotein</keyword>
<dbReference type="PROSITE" id="PS00137">
    <property type="entry name" value="SUBTILASE_HIS"/>
    <property type="match status" value="1"/>
</dbReference>
<dbReference type="InterPro" id="IPR022398">
    <property type="entry name" value="Peptidase_S8_His-AS"/>
</dbReference>
<comment type="caution">
    <text evidence="15">The sequence shown here is derived from an EMBL/GenBank/DDBJ whole genome shotgun (WGS) entry which is preliminary data.</text>
</comment>
<dbReference type="InterPro" id="IPR010259">
    <property type="entry name" value="S8pro/Inhibitor_I9"/>
</dbReference>
<dbReference type="InterPro" id="IPR034197">
    <property type="entry name" value="Peptidases_S8_3"/>
</dbReference>
<dbReference type="PRINTS" id="PR00723">
    <property type="entry name" value="SUBTILISIN"/>
</dbReference>
<evidence type="ECO:0000256" key="11">
    <source>
        <dbReference type="SAM" id="SignalP"/>
    </source>
</evidence>
<keyword evidence="16" id="KW-1185">Reference proteome</keyword>
<feature type="active site" description="Charge relay system" evidence="8 9">
    <location>
        <position position="601"/>
    </location>
</feature>
<dbReference type="Gene3D" id="3.40.50.200">
    <property type="entry name" value="Peptidase S8/S53 domain"/>
    <property type="match status" value="1"/>
</dbReference>
<evidence type="ECO:0000256" key="10">
    <source>
        <dbReference type="RuleBase" id="RU003355"/>
    </source>
</evidence>
<dbReference type="SUPFAM" id="SSF52743">
    <property type="entry name" value="Subtilisin-like"/>
    <property type="match status" value="1"/>
</dbReference>
<gene>
    <name evidence="15" type="ORF">LIER_12504</name>
</gene>
<organism evidence="15 16">
    <name type="scientific">Lithospermum erythrorhizon</name>
    <name type="common">Purple gromwell</name>
    <name type="synonym">Lithospermum officinale var. erythrorhizon</name>
    <dbReference type="NCBI Taxonomy" id="34254"/>
    <lineage>
        <taxon>Eukaryota</taxon>
        <taxon>Viridiplantae</taxon>
        <taxon>Streptophyta</taxon>
        <taxon>Embryophyta</taxon>
        <taxon>Tracheophyta</taxon>
        <taxon>Spermatophyta</taxon>
        <taxon>Magnoliopsida</taxon>
        <taxon>eudicotyledons</taxon>
        <taxon>Gunneridae</taxon>
        <taxon>Pentapetalae</taxon>
        <taxon>asterids</taxon>
        <taxon>lamiids</taxon>
        <taxon>Boraginales</taxon>
        <taxon>Boraginaceae</taxon>
        <taxon>Boraginoideae</taxon>
        <taxon>Lithospermeae</taxon>
        <taxon>Lithospermum</taxon>
    </lineage>
</organism>
<evidence type="ECO:0000313" key="15">
    <source>
        <dbReference type="EMBL" id="GAA0154557.1"/>
    </source>
</evidence>
<dbReference type="InterPro" id="IPR036852">
    <property type="entry name" value="Peptidase_S8/S53_dom_sf"/>
</dbReference>
<evidence type="ECO:0000256" key="4">
    <source>
        <dbReference type="ARBA" id="ARBA00022729"/>
    </source>
</evidence>
<dbReference type="GO" id="GO:0006508">
    <property type="term" value="P:proteolysis"/>
    <property type="evidence" value="ECO:0007669"/>
    <property type="project" value="UniProtKB-KW"/>
</dbReference>
<evidence type="ECO:0000256" key="2">
    <source>
        <dbReference type="ARBA" id="ARBA00011073"/>
    </source>
</evidence>
<dbReference type="Proteomes" id="UP001454036">
    <property type="component" value="Unassembled WGS sequence"/>
</dbReference>
<evidence type="ECO:0000259" key="13">
    <source>
        <dbReference type="Pfam" id="PF05922"/>
    </source>
</evidence>
<dbReference type="CDD" id="cd04852">
    <property type="entry name" value="Peptidases_S8_3"/>
    <property type="match status" value="1"/>
</dbReference>
<feature type="signal peptide" evidence="11">
    <location>
        <begin position="1"/>
        <end position="28"/>
    </location>
</feature>